<protein>
    <submittedName>
        <fullName evidence="2">Uncharacterized protein</fullName>
    </submittedName>
</protein>
<dbReference type="Proteomes" id="UP001178507">
    <property type="component" value="Unassembled WGS sequence"/>
</dbReference>
<dbReference type="AlphaFoldDB" id="A0AA36NAX3"/>
<evidence type="ECO:0000313" key="3">
    <source>
        <dbReference type="Proteomes" id="UP001178507"/>
    </source>
</evidence>
<gene>
    <name evidence="2" type="ORF">EVOR1521_LOCUS20045</name>
</gene>
<comment type="caution">
    <text evidence="2">The sequence shown here is derived from an EMBL/GenBank/DDBJ whole genome shotgun (WGS) entry which is preliminary data.</text>
</comment>
<sequence>MPKYYKDRSAGARKFRTLRRAQLGSIARLGQLGPEQQGAVAAWLVAAGRESCAQSLRAAAAGRVGRRGDCGLTPCAGAAESRGSLSDPIRAGQRRRGAEVEAGLPESGINLAGLDGGSGNGFLRWECDVIRSAPVLQPFGRQDQVALVDSAPGKPWSLLPEACSEVVAALRAAGITMPGVVEPPAAVSALVAELRLPRLSWAEVLLEHVFPWASEPSVDPAARQGLMLAVVQRWREMELAGNEPCVQALQKVPFVPTADGHRSPESLLDPRKEELRSLFLGSGPFPKDEVHTVLLPMAQRGLLRFRQELSLEELNERLTFLDGLGETEQDEWEKVRLCAESLLQYVATTVSQKCDEAGPVHRFTSSGAFGCTP</sequence>
<evidence type="ECO:0000256" key="1">
    <source>
        <dbReference type="SAM" id="MobiDB-lite"/>
    </source>
</evidence>
<proteinExistence type="predicted"/>
<organism evidence="2 3">
    <name type="scientific">Effrenium voratum</name>
    <dbReference type="NCBI Taxonomy" id="2562239"/>
    <lineage>
        <taxon>Eukaryota</taxon>
        <taxon>Sar</taxon>
        <taxon>Alveolata</taxon>
        <taxon>Dinophyceae</taxon>
        <taxon>Suessiales</taxon>
        <taxon>Symbiodiniaceae</taxon>
        <taxon>Effrenium</taxon>
    </lineage>
</organism>
<dbReference type="EMBL" id="CAUJNA010003205">
    <property type="protein sequence ID" value="CAJ1395663.1"/>
    <property type="molecule type" value="Genomic_DNA"/>
</dbReference>
<keyword evidence="3" id="KW-1185">Reference proteome</keyword>
<accession>A0AA36NAX3</accession>
<evidence type="ECO:0000313" key="2">
    <source>
        <dbReference type="EMBL" id="CAJ1395663.1"/>
    </source>
</evidence>
<name>A0AA36NAX3_9DINO</name>
<feature type="region of interest" description="Disordered" evidence="1">
    <location>
        <begin position="79"/>
        <end position="100"/>
    </location>
</feature>
<reference evidence="2" key="1">
    <citation type="submission" date="2023-08" db="EMBL/GenBank/DDBJ databases">
        <authorList>
            <person name="Chen Y."/>
            <person name="Shah S."/>
            <person name="Dougan E. K."/>
            <person name="Thang M."/>
            <person name="Chan C."/>
        </authorList>
    </citation>
    <scope>NUCLEOTIDE SEQUENCE</scope>
</reference>